<dbReference type="Proteomes" id="UP000886998">
    <property type="component" value="Unassembled WGS sequence"/>
</dbReference>
<dbReference type="SUPFAM" id="SSF56219">
    <property type="entry name" value="DNase I-like"/>
    <property type="match status" value="1"/>
</dbReference>
<dbReference type="InterPro" id="IPR036691">
    <property type="entry name" value="Endo/exonu/phosph_ase_sf"/>
</dbReference>
<comment type="caution">
    <text evidence="1">The sequence shown here is derived from an EMBL/GenBank/DDBJ whole genome shotgun (WGS) entry which is preliminary data.</text>
</comment>
<evidence type="ECO:0000313" key="1">
    <source>
        <dbReference type="EMBL" id="GFS56455.1"/>
    </source>
</evidence>
<proteinExistence type="predicted"/>
<dbReference type="EMBL" id="BMAV01027120">
    <property type="protein sequence ID" value="GFS56455.1"/>
    <property type="molecule type" value="Genomic_DNA"/>
</dbReference>
<sequence length="92" mass="9967">MSLTLKTTSSSPVFSTPFRLPETELPTIFIAAGPLAFIATSLPKIPDKPQFGLTDPFINILQLNVNHSRAAHHLTFVVVADLGSDILLIQDP</sequence>
<keyword evidence="2" id="KW-1185">Reference proteome</keyword>
<reference evidence="1" key="1">
    <citation type="submission" date="2020-08" db="EMBL/GenBank/DDBJ databases">
        <title>Multicomponent nature underlies the extraordinary mechanical properties of spider dragline silk.</title>
        <authorList>
            <person name="Kono N."/>
            <person name="Nakamura H."/>
            <person name="Mori M."/>
            <person name="Yoshida Y."/>
            <person name="Ohtoshi R."/>
            <person name="Malay A.D."/>
            <person name="Moran D.A.P."/>
            <person name="Tomita M."/>
            <person name="Numata K."/>
            <person name="Arakawa K."/>
        </authorList>
    </citation>
    <scope>NUCLEOTIDE SEQUENCE</scope>
</reference>
<evidence type="ECO:0000313" key="2">
    <source>
        <dbReference type="Proteomes" id="UP000886998"/>
    </source>
</evidence>
<accession>A0A8X6IR49</accession>
<protein>
    <submittedName>
        <fullName evidence="1">Uncharacterized protein</fullName>
    </submittedName>
</protein>
<name>A0A8X6IR49_9ARAC</name>
<dbReference type="AlphaFoldDB" id="A0A8X6IR49"/>
<gene>
    <name evidence="1" type="ORF">TNIN_19141</name>
</gene>
<organism evidence="1 2">
    <name type="scientific">Trichonephila inaurata madagascariensis</name>
    <dbReference type="NCBI Taxonomy" id="2747483"/>
    <lineage>
        <taxon>Eukaryota</taxon>
        <taxon>Metazoa</taxon>
        <taxon>Ecdysozoa</taxon>
        <taxon>Arthropoda</taxon>
        <taxon>Chelicerata</taxon>
        <taxon>Arachnida</taxon>
        <taxon>Araneae</taxon>
        <taxon>Araneomorphae</taxon>
        <taxon>Entelegynae</taxon>
        <taxon>Araneoidea</taxon>
        <taxon>Nephilidae</taxon>
        <taxon>Trichonephila</taxon>
        <taxon>Trichonephila inaurata</taxon>
    </lineage>
</organism>